<dbReference type="EMBL" id="JAGSYN010000276">
    <property type="protein sequence ID" value="KAG7660625.1"/>
    <property type="molecule type" value="Genomic_DNA"/>
</dbReference>
<evidence type="ECO:0000313" key="2">
    <source>
        <dbReference type="EMBL" id="KAG7660625.1"/>
    </source>
</evidence>
<keyword evidence="1" id="KW-0472">Membrane</keyword>
<dbReference type="AlphaFoldDB" id="A0A8J5QLB8"/>
<feature type="transmembrane region" description="Helical" evidence="1">
    <location>
        <begin position="39"/>
        <end position="61"/>
    </location>
</feature>
<evidence type="ECO:0000313" key="3">
    <source>
        <dbReference type="Proteomes" id="UP000694255"/>
    </source>
</evidence>
<evidence type="ECO:0000256" key="1">
    <source>
        <dbReference type="SAM" id="Phobius"/>
    </source>
</evidence>
<gene>
    <name evidence="2" type="ORF">J8A68_005891</name>
</gene>
<keyword evidence="1" id="KW-1133">Transmembrane helix</keyword>
<dbReference type="Proteomes" id="UP000694255">
    <property type="component" value="Unassembled WGS sequence"/>
</dbReference>
<dbReference type="GeneID" id="73472691"/>
<protein>
    <submittedName>
        <fullName evidence="2">Uncharacterized protein</fullName>
    </submittedName>
</protein>
<dbReference type="RefSeq" id="XP_049260858.1">
    <property type="nucleotide sequence ID" value="XM_049410007.1"/>
</dbReference>
<name>A0A8J5QLB8_9ASCO</name>
<reference evidence="2 3" key="1">
    <citation type="journal article" date="2021" name="DNA Res.">
        <title>Genome analysis of Candida subhashii reveals its hybrid nature and dual mitochondrial genome conformations.</title>
        <authorList>
            <person name="Mixao V."/>
            <person name="Hegedusova E."/>
            <person name="Saus E."/>
            <person name="Pryszcz L.P."/>
            <person name="Cillingova A."/>
            <person name="Nosek J."/>
            <person name="Gabaldon T."/>
        </authorList>
    </citation>
    <scope>NUCLEOTIDE SEQUENCE [LARGE SCALE GENOMIC DNA]</scope>
    <source>
        <strain evidence="2 3">CBS 10753</strain>
    </source>
</reference>
<keyword evidence="3" id="KW-1185">Reference proteome</keyword>
<keyword evidence="1" id="KW-0812">Transmembrane</keyword>
<proteinExistence type="predicted"/>
<organism evidence="2 3">
    <name type="scientific">[Candida] subhashii</name>
    <dbReference type="NCBI Taxonomy" id="561895"/>
    <lineage>
        <taxon>Eukaryota</taxon>
        <taxon>Fungi</taxon>
        <taxon>Dikarya</taxon>
        <taxon>Ascomycota</taxon>
        <taxon>Saccharomycotina</taxon>
        <taxon>Pichiomycetes</taxon>
        <taxon>Debaryomycetaceae</taxon>
        <taxon>Spathaspora</taxon>
    </lineage>
</organism>
<comment type="caution">
    <text evidence="2">The sequence shown here is derived from an EMBL/GenBank/DDBJ whole genome shotgun (WGS) entry which is preliminary data.</text>
</comment>
<accession>A0A8J5QLB8</accession>
<sequence length="111" mass="12042">MNDPLRLSYNPLDVDAHILGKTYFDDSGGYKMGDVSFGILYAGIGSLVMAFISACIFGASLNGGIKKRELDDLVVGKPGKLNPYPVDVDGFYYNDVAFVEGTPEEIKLLKV</sequence>